<evidence type="ECO:0000313" key="1">
    <source>
        <dbReference type="EMBL" id="CAD8356245.1"/>
    </source>
</evidence>
<dbReference type="EMBL" id="HBEG01019134">
    <property type="protein sequence ID" value="CAD8356245.1"/>
    <property type="molecule type" value="Transcribed_RNA"/>
</dbReference>
<sequence>MTGEGAAAVRRARNHLEGEQVLLLEFGFRRVDVHKDLVDQRLKLKFRMHGITYWKSVSIKAVMNGSGQALINLNTAARAVFEGGNMLSFELCKSGCFGSSSTLASCNVTLQRALQTVDIGSTHASVWNLELRAAGAPDKVFASLLVDVCIRTSRLQAVGGMEALKALMVPTPPAGLGNHSGVTVEHTTACIIFAEQAIEARRKLEEAFNLAVKAVLGEGPHNVSLPRSKMEQLFRKLATLPELPEGLNDDQENIATPIGFHSRERPCKSTCHVVSS</sequence>
<protein>
    <submittedName>
        <fullName evidence="1">Uncharacterized protein</fullName>
    </submittedName>
</protein>
<organism evidence="1">
    <name type="scientific">Pyrodinium bahamense</name>
    <dbReference type="NCBI Taxonomy" id="73915"/>
    <lineage>
        <taxon>Eukaryota</taxon>
        <taxon>Sar</taxon>
        <taxon>Alveolata</taxon>
        <taxon>Dinophyceae</taxon>
        <taxon>Gonyaulacales</taxon>
        <taxon>Pyrocystaceae</taxon>
        <taxon>Pyrodinium</taxon>
    </lineage>
</organism>
<accession>A0A7S0A9Z6</accession>
<proteinExistence type="predicted"/>
<gene>
    <name evidence="1" type="ORF">PBAH0796_LOCUS11612</name>
</gene>
<name>A0A7S0A9Z6_9DINO</name>
<reference evidence="1" key="1">
    <citation type="submission" date="2021-01" db="EMBL/GenBank/DDBJ databases">
        <authorList>
            <person name="Corre E."/>
            <person name="Pelletier E."/>
            <person name="Niang G."/>
            <person name="Scheremetjew M."/>
            <person name="Finn R."/>
            <person name="Kale V."/>
            <person name="Holt S."/>
            <person name="Cochrane G."/>
            <person name="Meng A."/>
            <person name="Brown T."/>
            <person name="Cohen L."/>
        </authorList>
    </citation>
    <scope>NUCLEOTIDE SEQUENCE</scope>
    <source>
        <strain evidence="1">Pbaha01</strain>
    </source>
</reference>
<dbReference type="AlphaFoldDB" id="A0A7S0A9Z6"/>